<dbReference type="GO" id="GO:0004129">
    <property type="term" value="F:cytochrome-c oxidase activity"/>
    <property type="evidence" value="ECO:0007669"/>
    <property type="project" value="InterPro"/>
</dbReference>
<sequence>MPAQKLPVGSVGHRASGWWGMLALIATEAALFAYLLFSYFYLATQAHTTWLPTTTPSLKLALPNTFILIASSFILWWGERGIRQGRRSRLLLAIGLALALGIVFMAIQAQEWHTKTFSITDSAYGSMYFTITGFHMLHVLVGVLMLSVMFIWTALGHFNAERHAPIAIGAIYWHFVDVVWLAVFSTFYLYPYLQ</sequence>
<dbReference type="PANTHER" id="PTHR11403">
    <property type="entry name" value="CYTOCHROME C OXIDASE SUBUNIT III"/>
    <property type="match status" value="1"/>
</dbReference>
<name>A0A1J5PDK7_9ZZZZ</name>
<dbReference type="PANTHER" id="PTHR11403:SF2">
    <property type="entry name" value="CYTOCHROME BO(3) UBIQUINOL OXIDASE SUBUNIT 3"/>
    <property type="match status" value="1"/>
</dbReference>
<gene>
    <name evidence="9" type="primary">caaA_2</name>
    <name evidence="9" type="ORF">GALL_491020</name>
</gene>
<dbReference type="InterPro" id="IPR035973">
    <property type="entry name" value="Cyt_c_oxidase_su3-like_sf"/>
</dbReference>
<feature type="domain" description="Heme-copper oxidase subunit III family profile" evidence="8">
    <location>
        <begin position="19"/>
        <end position="192"/>
    </location>
</feature>
<dbReference type="GO" id="GO:0019646">
    <property type="term" value="P:aerobic electron transport chain"/>
    <property type="evidence" value="ECO:0007669"/>
    <property type="project" value="InterPro"/>
</dbReference>
<dbReference type="CDD" id="cd00386">
    <property type="entry name" value="Heme_Cu_Oxidase_III_like"/>
    <property type="match status" value="1"/>
</dbReference>
<dbReference type="EMBL" id="MLJW01004807">
    <property type="protein sequence ID" value="OIQ69298.1"/>
    <property type="molecule type" value="Genomic_DNA"/>
</dbReference>
<dbReference type="InterPro" id="IPR013833">
    <property type="entry name" value="Cyt_c_oxidase_su3_a-hlx"/>
</dbReference>
<organism evidence="9">
    <name type="scientific">mine drainage metagenome</name>
    <dbReference type="NCBI Taxonomy" id="410659"/>
    <lineage>
        <taxon>unclassified sequences</taxon>
        <taxon>metagenomes</taxon>
        <taxon>ecological metagenomes</taxon>
    </lineage>
</organism>
<dbReference type="InterPro" id="IPR024791">
    <property type="entry name" value="Cyt_c/ubiquinol_Oxase_su3"/>
</dbReference>
<evidence type="ECO:0000313" key="9">
    <source>
        <dbReference type="EMBL" id="OIQ69298.1"/>
    </source>
</evidence>
<reference evidence="9" key="1">
    <citation type="submission" date="2016-10" db="EMBL/GenBank/DDBJ databases">
        <title>Sequence of Gallionella enrichment culture.</title>
        <authorList>
            <person name="Poehlein A."/>
            <person name="Muehling M."/>
            <person name="Daniel R."/>
        </authorList>
    </citation>
    <scope>NUCLEOTIDE SEQUENCE</scope>
</reference>
<keyword evidence="4 7" id="KW-0812">Transmembrane</keyword>
<accession>A0A1J5PDK7</accession>
<evidence type="ECO:0000256" key="5">
    <source>
        <dbReference type="ARBA" id="ARBA00022989"/>
    </source>
</evidence>
<evidence type="ECO:0000256" key="2">
    <source>
        <dbReference type="ARBA" id="ARBA00010581"/>
    </source>
</evidence>
<feature type="transmembrane region" description="Helical" evidence="7">
    <location>
        <begin position="21"/>
        <end position="41"/>
    </location>
</feature>
<dbReference type="GO" id="GO:0005886">
    <property type="term" value="C:plasma membrane"/>
    <property type="evidence" value="ECO:0007669"/>
    <property type="project" value="UniProtKB-SubCell"/>
</dbReference>
<dbReference type="EC" id="1.9.3.1" evidence="9"/>
<evidence type="ECO:0000259" key="8">
    <source>
        <dbReference type="PROSITE" id="PS50253"/>
    </source>
</evidence>
<dbReference type="AlphaFoldDB" id="A0A1J5PDK7"/>
<dbReference type="Pfam" id="PF00510">
    <property type="entry name" value="COX3"/>
    <property type="match status" value="1"/>
</dbReference>
<evidence type="ECO:0000256" key="4">
    <source>
        <dbReference type="ARBA" id="ARBA00022692"/>
    </source>
</evidence>
<feature type="transmembrane region" description="Helical" evidence="7">
    <location>
        <begin position="61"/>
        <end position="78"/>
    </location>
</feature>
<dbReference type="PROSITE" id="PS50253">
    <property type="entry name" value="COX3"/>
    <property type="match status" value="1"/>
</dbReference>
<feature type="transmembrane region" description="Helical" evidence="7">
    <location>
        <begin position="167"/>
        <end position="190"/>
    </location>
</feature>
<dbReference type="Gene3D" id="1.20.120.80">
    <property type="entry name" value="Cytochrome c oxidase, subunit III, four-helix bundle"/>
    <property type="match status" value="1"/>
</dbReference>
<keyword evidence="3" id="KW-1003">Cell membrane</keyword>
<comment type="subcellular location">
    <subcellularLocation>
        <location evidence="1">Cell membrane</location>
        <topology evidence="1">Multi-pass membrane protein</topology>
    </subcellularLocation>
</comment>
<evidence type="ECO:0000256" key="7">
    <source>
        <dbReference type="SAM" id="Phobius"/>
    </source>
</evidence>
<feature type="transmembrane region" description="Helical" evidence="7">
    <location>
        <begin position="127"/>
        <end position="155"/>
    </location>
</feature>
<feature type="transmembrane region" description="Helical" evidence="7">
    <location>
        <begin position="90"/>
        <end position="107"/>
    </location>
</feature>
<protein>
    <submittedName>
        <fullName evidence="9">Cytochrome c oxidase polypeptide I+III</fullName>
        <ecNumber evidence="9">1.9.3.1</ecNumber>
    </submittedName>
</protein>
<proteinExistence type="inferred from homology"/>
<evidence type="ECO:0000256" key="3">
    <source>
        <dbReference type="ARBA" id="ARBA00022475"/>
    </source>
</evidence>
<dbReference type="InterPro" id="IPR000298">
    <property type="entry name" value="Cyt_c_oxidase-like_su3"/>
</dbReference>
<keyword evidence="6 7" id="KW-0472">Membrane</keyword>
<dbReference type="GO" id="GO:0016491">
    <property type="term" value="F:oxidoreductase activity"/>
    <property type="evidence" value="ECO:0007669"/>
    <property type="project" value="UniProtKB-KW"/>
</dbReference>
<dbReference type="SUPFAM" id="SSF81452">
    <property type="entry name" value="Cytochrome c oxidase subunit III-like"/>
    <property type="match status" value="1"/>
</dbReference>
<keyword evidence="5 7" id="KW-1133">Transmembrane helix</keyword>
<comment type="similarity">
    <text evidence="2">Belongs to the cytochrome c oxidase subunit 3 family.</text>
</comment>
<keyword evidence="9" id="KW-0560">Oxidoreductase</keyword>
<comment type="caution">
    <text evidence="9">The sequence shown here is derived from an EMBL/GenBank/DDBJ whole genome shotgun (WGS) entry which is preliminary data.</text>
</comment>
<evidence type="ECO:0000256" key="1">
    <source>
        <dbReference type="ARBA" id="ARBA00004651"/>
    </source>
</evidence>
<evidence type="ECO:0000256" key="6">
    <source>
        <dbReference type="ARBA" id="ARBA00023136"/>
    </source>
</evidence>